<dbReference type="EMBL" id="LT854255">
    <property type="protein sequence ID" value="SMR49015.1"/>
    <property type="molecule type" value="Genomic_DNA"/>
</dbReference>
<protein>
    <submittedName>
        <fullName evidence="1">Uncharacterized protein</fullName>
    </submittedName>
</protein>
<reference evidence="2" key="1">
    <citation type="submission" date="2017-05" db="EMBL/GenBank/DDBJ databases">
        <authorList>
            <person name="Song R."/>
            <person name="Chenine A.L."/>
            <person name="Ruprecht R.M."/>
        </authorList>
    </citation>
    <scope>NUCLEOTIDE SEQUENCE [LARGE SCALE GENOMIC DNA]</scope>
</reference>
<accession>A0A2H1G621</accession>
<dbReference type="Proteomes" id="UP000245764">
    <property type="component" value="Chromosome 3"/>
</dbReference>
<name>A0A2H1G621_ZYMTR</name>
<sequence>MLFVSRLAKQRLTGIGDWALREDEPRQSCQRRIKPPSATVFLSLLLSSKVTSAQVSQVPNKHPQVHGGTWKPRRRPTITRTTIKMNILLLASALLLALGVSAKDCRPVCEYIGHTFVDRTCLCCHHPERCQG</sequence>
<evidence type="ECO:0000313" key="2">
    <source>
        <dbReference type="Proteomes" id="UP000245764"/>
    </source>
</evidence>
<evidence type="ECO:0000313" key="1">
    <source>
        <dbReference type="EMBL" id="SMR49015.1"/>
    </source>
</evidence>
<proteinExistence type="predicted"/>
<dbReference type="AlphaFoldDB" id="A0A2H1G621"/>
<organism evidence="1 2">
    <name type="scientific">Zymoseptoria tritici ST99CH_1E4</name>
    <dbReference type="NCBI Taxonomy" id="1276532"/>
    <lineage>
        <taxon>Eukaryota</taxon>
        <taxon>Fungi</taxon>
        <taxon>Dikarya</taxon>
        <taxon>Ascomycota</taxon>
        <taxon>Pezizomycotina</taxon>
        <taxon>Dothideomycetes</taxon>
        <taxon>Dothideomycetidae</taxon>
        <taxon>Mycosphaerellales</taxon>
        <taxon>Mycosphaerellaceae</taxon>
        <taxon>Zymoseptoria</taxon>
    </lineage>
</organism>
<gene>
    <name evidence="1" type="ORF">ZT1E4_G4407</name>
</gene>